<comment type="similarity">
    <text evidence="4">Belongs to the GST superfamily.</text>
</comment>
<dbReference type="FunFam" id="3.40.30.10:FF:000039">
    <property type="entry name" value="Glutathione S-transferase domain"/>
    <property type="match status" value="1"/>
</dbReference>
<dbReference type="AlphaFoldDB" id="A0A3D8R2F0"/>
<evidence type="ECO:0000313" key="7">
    <source>
        <dbReference type="EMBL" id="RDW68209.1"/>
    </source>
</evidence>
<dbReference type="PROSITE" id="PS50404">
    <property type="entry name" value="GST_NTER"/>
    <property type="match status" value="1"/>
</dbReference>
<evidence type="ECO:0000256" key="1">
    <source>
        <dbReference type="ARBA" id="ARBA00012452"/>
    </source>
</evidence>
<dbReference type="EMBL" id="PDLN01000013">
    <property type="protein sequence ID" value="RDW68209.1"/>
    <property type="molecule type" value="Genomic_DNA"/>
</dbReference>
<dbReference type="Pfam" id="PF02798">
    <property type="entry name" value="GST_N"/>
    <property type="match status" value="1"/>
</dbReference>
<dbReference type="InterPro" id="IPR004046">
    <property type="entry name" value="GST_C"/>
</dbReference>
<reference evidence="7 8" key="1">
    <citation type="journal article" date="2018" name="IMA Fungus">
        <title>IMA Genome-F 9: Draft genome sequence of Annulohypoxylon stygium, Aspergillus mulundensis, Berkeleyomyces basicola (syn. Thielaviopsis basicola), Ceratocystis smalleyi, two Cercospora beticola strains, Coleophoma cylindrospora, Fusarium fracticaudum, Phialophora cf. hyalina, and Morchella septimelata.</title>
        <authorList>
            <person name="Wingfield B.D."/>
            <person name="Bills G.F."/>
            <person name="Dong Y."/>
            <person name="Huang W."/>
            <person name="Nel W.J."/>
            <person name="Swalarsk-Parry B.S."/>
            <person name="Vaghefi N."/>
            <person name="Wilken P.M."/>
            <person name="An Z."/>
            <person name="de Beer Z.W."/>
            <person name="De Vos L."/>
            <person name="Chen L."/>
            <person name="Duong T.A."/>
            <person name="Gao Y."/>
            <person name="Hammerbacher A."/>
            <person name="Kikkert J.R."/>
            <person name="Li Y."/>
            <person name="Li H."/>
            <person name="Li K."/>
            <person name="Li Q."/>
            <person name="Liu X."/>
            <person name="Ma X."/>
            <person name="Naidoo K."/>
            <person name="Pethybridge S.J."/>
            <person name="Sun J."/>
            <person name="Steenkamp E.T."/>
            <person name="van der Nest M.A."/>
            <person name="van Wyk S."/>
            <person name="Wingfield M.J."/>
            <person name="Xiong C."/>
            <person name="Yue Q."/>
            <person name="Zhang X."/>
        </authorList>
    </citation>
    <scope>NUCLEOTIDE SEQUENCE [LARGE SCALE GENOMIC DNA]</scope>
    <source>
        <strain evidence="7 8">BP5796</strain>
    </source>
</reference>
<dbReference type="Gene3D" id="3.40.30.10">
    <property type="entry name" value="Glutaredoxin"/>
    <property type="match status" value="1"/>
</dbReference>
<evidence type="ECO:0000256" key="2">
    <source>
        <dbReference type="ARBA" id="ARBA00022679"/>
    </source>
</evidence>
<dbReference type="SFLD" id="SFLDS00019">
    <property type="entry name" value="Glutathione_Transferase_(cytos"/>
    <property type="match status" value="1"/>
</dbReference>
<dbReference type="PROSITE" id="PS50405">
    <property type="entry name" value="GST_CTER"/>
    <property type="match status" value="1"/>
</dbReference>
<evidence type="ECO:0000259" key="6">
    <source>
        <dbReference type="PROSITE" id="PS50405"/>
    </source>
</evidence>
<dbReference type="Pfam" id="PF00043">
    <property type="entry name" value="GST_C"/>
    <property type="match status" value="1"/>
</dbReference>
<dbReference type="InterPro" id="IPR036282">
    <property type="entry name" value="Glutathione-S-Trfase_C_sf"/>
</dbReference>
<organism evidence="7 8">
    <name type="scientific">Coleophoma crateriformis</name>
    <dbReference type="NCBI Taxonomy" id="565419"/>
    <lineage>
        <taxon>Eukaryota</taxon>
        <taxon>Fungi</taxon>
        <taxon>Dikarya</taxon>
        <taxon>Ascomycota</taxon>
        <taxon>Pezizomycotina</taxon>
        <taxon>Leotiomycetes</taxon>
        <taxon>Helotiales</taxon>
        <taxon>Dermateaceae</taxon>
        <taxon>Coleophoma</taxon>
    </lineage>
</organism>
<evidence type="ECO:0000256" key="4">
    <source>
        <dbReference type="RuleBase" id="RU003494"/>
    </source>
</evidence>
<evidence type="ECO:0000256" key="3">
    <source>
        <dbReference type="ARBA" id="ARBA00047960"/>
    </source>
</evidence>
<accession>A0A3D8R2F0</accession>
<keyword evidence="8" id="KW-1185">Reference proteome</keyword>
<dbReference type="SUPFAM" id="SSF52833">
    <property type="entry name" value="Thioredoxin-like"/>
    <property type="match status" value="1"/>
</dbReference>
<dbReference type="GO" id="GO:0043295">
    <property type="term" value="F:glutathione binding"/>
    <property type="evidence" value="ECO:0007669"/>
    <property type="project" value="TreeGrafter"/>
</dbReference>
<comment type="caution">
    <text evidence="7">The sequence shown here is derived from an EMBL/GenBank/DDBJ whole genome shotgun (WGS) entry which is preliminary data.</text>
</comment>
<proteinExistence type="inferred from homology"/>
<dbReference type="InterPro" id="IPR004045">
    <property type="entry name" value="Glutathione_S-Trfase_N"/>
</dbReference>
<gene>
    <name evidence="7" type="ORF">BP5796_08866</name>
</gene>
<dbReference type="InterPro" id="IPR040079">
    <property type="entry name" value="Glutathione_S-Trfase"/>
</dbReference>
<protein>
    <recommendedName>
        <fullName evidence="1">glutathione transferase</fullName>
        <ecNumber evidence="1">2.5.1.18</ecNumber>
    </recommendedName>
</protein>
<keyword evidence="2 7" id="KW-0808">Transferase</keyword>
<dbReference type="OrthoDB" id="249703at2759"/>
<feature type="domain" description="GST C-terminal" evidence="6">
    <location>
        <begin position="91"/>
        <end position="218"/>
    </location>
</feature>
<sequence>MAIKLHGDPRATCYQRVAFILAELGLPFETVTVSIAKNENKSPEFLQLQPFGKVPALDDNGFVVFESRAICKYLANKYAVPGARLVPEDGDFEGLALFEQAASIEQSYFDPPSSAYAHDKIYKKFHGEETDEAAAAASLATLDAALAVYEGMLAQRQYLAGDRLTLADLFHVPYGVVVKAAGAQEVFDRYPRVRKWLEGMEARESWRNLVGNGREEVV</sequence>
<dbReference type="GO" id="GO:0006749">
    <property type="term" value="P:glutathione metabolic process"/>
    <property type="evidence" value="ECO:0007669"/>
    <property type="project" value="TreeGrafter"/>
</dbReference>
<dbReference type="PANTHER" id="PTHR43900">
    <property type="entry name" value="GLUTATHIONE S-TRANSFERASE RHO"/>
    <property type="match status" value="1"/>
</dbReference>
<dbReference type="GO" id="GO:0005737">
    <property type="term" value="C:cytoplasm"/>
    <property type="evidence" value="ECO:0007669"/>
    <property type="project" value="TreeGrafter"/>
</dbReference>
<dbReference type="Proteomes" id="UP000256328">
    <property type="component" value="Unassembled WGS sequence"/>
</dbReference>
<dbReference type="Gene3D" id="1.20.1050.10">
    <property type="match status" value="1"/>
</dbReference>
<name>A0A3D8R2F0_9HELO</name>
<evidence type="ECO:0000259" key="5">
    <source>
        <dbReference type="PROSITE" id="PS50404"/>
    </source>
</evidence>
<dbReference type="InterPro" id="IPR010987">
    <property type="entry name" value="Glutathione-S-Trfase_C-like"/>
</dbReference>
<dbReference type="SFLD" id="SFLDG00358">
    <property type="entry name" value="Main_(cytGST)"/>
    <property type="match status" value="1"/>
</dbReference>
<dbReference type="PANTHER" id="PTHR43900:SF3">
    <property type="entry name" value="GLUTATHIONE S-TRANSFERASE RHO"/>
    <property type="match status" value="1"/>
</dbReference>
<dbReference type="InterPro" id="IPR036249">
    <property type="entry name" value="Thioredoxin-like_sf"/>
</dbReference>
<dbReference type="GO" id="GO:0004364">
    <property type="term" value="F:glutathione transferase activity"/>
    <property type="evidence" value="ECO:0007669"/>
    <property type="project" value="UniProtKB-EC"/>
</dbReference>
<comment type="catalytic activity">
    <reaction evidence="3">
        <text>RX + glutathione = an S-substituted glutathione + a halide anion + H(+)</text>
        <dbReference type="Rhea" id="RHEA:16437"/>
        <dbReference type="ChEBI" id="CHEBI:15378"/>
        <dbReference type="ChEBI" id="CHEBI:16042"/>
        <dbReference type="ChEBI" id="CHEBI:17792"/>
        <dbReference type="ChEBI" id="CHEBI:57925"/>
        <dbReference type="ChEBI" id="CHEBI:90779"/>
        <dbReference type="EC" id="2.5.1.18"/>
    </reaction>
</comment>
<evidence type="ECO:0000313" key="8">
    <source>
        <dbReference type="Proteomes" id="UP000256328"/>
    </source>
</evidence>
<dbReference type="SUPFAM" id="SSF47616">
    <property type="entry name" value="GST C-terminal domain-like"/>
    <property type="match status" value="1"/>
</dbReference>
<dbReference type="EC" id="2.5.1.18" evidence="1"/>
<feature type="domain" description="GST N-terminal" evidence="5">
    <location>
        <begin position="1"/>
        <end position="82"/>
    </location>
</feature>